<evidence type="ECO:0000313" key="2">
    <source>
        <dbReference type="Proteomes" id="UP001596506"/>
    </source>
</evidence>
<dbReference type="PANTHER" id="PTHR35802:SF1">
    <property type="entry name" value="PROTEASE SYNTHASE AND SPORULATION PROTEIN PAI 2"/>
    <property type="match status" value="1"/>
</dbReference>
<dbReference type="Gene3D" id="2.30.110.10">
    <property type="entry name" value="Electron Transport, Fmn-binding Protein, Chain A"/>
    <property type="match status" value="1"/>
</dbReference>
<dbReference type="Proteomes" id="UP001596506">
    <property type="component" value="Unassembled WGS sequence"/>
</dbReference>
<name>A0ABW2J0D1_9GAMM</name>
<gene>
    <name evidence="1" type="ORF">ACFQQA_18830</name>
</gene>
<dbReference type="EMBL" id="JBHTBD010000020">
    <property type="protein sequence ID" value="MFC7296768.1"/>
    <property type="molecule type" value="Genomic_DNA"/>
</dbReference>
<dbReference type="SUPFAM" id="SSF50475">
    <property type="entry name" value="FMN-binding split barrel"/>
    <property type="match status" value="1"/>
</dbReference>
<sequence>MYVPNHFKEDDQEKLQQYIRDYSFGMLVIADDEGIEANHVPFHLSAGENFSLGALQCHLARSNPVWQRMQGGARVLAVFQGPDAYVSPSWYPTKAETGRVVPTWNYLAVHAQGSAQIIEDPSWLKHHLHQLTDQHESQMVAPWSVGDAPADFTERLVQAIVGVEIKIETLTGKLKASQNQPERNRTGVKAGLETGVGAQNRAMAKLIS</sequence>
<dbReference type="Pfam" id="PF04299">
    <property type="entry name" value="FMN_bind_2"/>
    <property type="match status" value="1"/>
</dbReference>
<organism evidence="1 2">
    <name type="scientific">Marinobacter aromaticivorans</name>
    <dbReference type="NCBI Taxonomy" id="1494078"/>
    <lineage>
        <taxon>Bacteria</taxon>
        <taxon>Pseudomonadati</taxon>
        <taxon>Pseudomonadota</taxon>
        <taxon>Gammaproteobacteria</taxon>
        <taxon>Pseudomonadales</taxon>
        <taxon>Marinobacteraceae</taxon>
        <taxon>Marinobacter</taxon>
    </lineage>
</organism>
<dbReference type="InterPro" id="IPR012349">
    <property type="entry name" value="Split_barrel_FMN-bd"/>
</dbReference>
<dbReference type="InterPro" id="IPR007396">
    <property type="entry name" value="TR_PAI2-type"/>
</dbReference>
<accession>A0ABW2J0D1</accession>
<dbReference type="PANTHER" id="PTHR35802">
    <property type="entry name" value="PROTEASE SYNTHASE AND SPORULATION PROTEIN PAI 2"/>
    <property type="match status" value="1"/>
</dbReference>
<reference evidence="2" key="1">
    <citation type="journal article" date="2019" name="Int. J. Syst. Evol. Microbiol.">
        <title>The Global Catalogue of Microorganisms (GCM) 10K type strain sequencing project: providing services to taxonomists for standard genome sequencing and annotation.</title>
        <authorList>
            <consortium name="The Broad Institute Genomics Platform"/>
            <consortium name="The Broad Institute Genome Sequencing Center for Infectious Disease"/>
            <person name="Wu L."/>
            <person name="Ma J."/>
        </authorList>
    </citation>
    <scope>NUCLEOTIDE SEQUENCE [LARGE SCALE GENOMIC DNA]</scope>
    <source>
        <strain evidence="2">CCUG 60559</strain>
    </source>
</reference>
<keyword evidence="2" id="KW-1185">Reference proteome</keyword>
<evidence type="ECO:0000313" key="1">
    <source>
        <dbReference type="EMBL" id="MFC7296768.1"/>
    </source>
</evidence>
<comment type="caution">
    <text evidence="1">The sequence shown here is derived from an EMBL/GenBank/DDBJ whole genome shotgun (WGS) entry which is preliminary data.</text>
</comment>
<proteinExistence type="predicted"/>
<dbReference type="PIRSF" id="PIRSF010372">
    <property type="entry name" value="PaiB"/>
    <property type="match status" value="1"/>
</dbReference>
<protein>
    <submittedName>
        <fullName evidence="1">FMN-binding negative transcriptional regulator</fullName>
    </submittedName>
</protein>
<dbReference type="RefSeq" id="WP_100690242.1">
    <property type="nucleotide sequence ID" value="NZ_JBHTBD010000020.1"/>
</dbReference>